<dbReference type="EMBL" id="CP023994">
    <property type="protein sequence ID" value="AWR21796.1"/>
    <property type="molecule type" value="Genomic_DNA"/>
</dbReference>
<reference evidence="1 2" key="1">
    <citation type="submission" date="2017-10" db="EMBL/GenBank/DDBJ databases">
        <title>Genome of an Actinobacterium that displays light-enhanced growth.</title>
        <authorList>
            <person name="Maresca J.A."/>
            <person name="Hempel P."/>
            <person name="Shevchenko O."/>
            <person name="Miller K.J."/>
            <person name="Hahn M.W."/>
        </authorList>
    </citation>
    <scope>NUCLEOTIDE SEQUENCE [LARGE SCALE GENOMIC DNA]</scope>
    <source>
        <strain evidence="1 2">MWH-Mo1</strain>
    </source>
</reference>
<dbReference type="Gene3D" id="1.10.357.10">
    <property type="entry name" value="Tetracycline Repressor, domain 2"/>
    <property type="match status" value="1"/>
</dbReference>
<dbReference type="Proteomes" id="UP000246894">
    <property type="component" value="Chromosome"/>
</dbReference>
<sequence>MVYFWKVKQNQGSESVNQRRPVGRPRKESSFVAASEALLRTTIEQVAIHGAFSINARFVCEKAGVSFGAVNHHFGSWDGLLAAATVETYRGYVASTWEAVLSASRDPEARLTALIRAQLEHAQKMSGWSAVINYPGSFEGISAILQSEHQEEMSQLLELNLARLGQLTIDVRENSVTDITYGVGEVPREVLMKDQRAVARSTIVGWAALGMSVWASSAAARAQDFPEAQEMFEQIVGFAIAEAIEGIKRDRAF</sequence>
<dbReference type="KEGG" id="aum:AURMO_01204"/>
<gene>
    <name evidence="1" type="ORF">AURMO_01204</name>
</gene>
<dbReference type="AlphaFoldDB" id="A0A2Z3S0K9"/>
<proteinExistence type="predicted"/>
<dbReference type="InterPro" id="IPR009057">
    <property type="entry name" value="Homeodomain-like_sf"/>
</dbReference>
<keyword evidence="2" id="KW-1185">Reference proteome</keyword>
<evidence type="ECO:0000313" key="2">
    <source>
        <dbReference type="Proteomes" id="UP000246894"/>
    </source>
</evidence>
<protein>
    <submittedName>
        <fullName evidence="1">Transcriptional regulator BetI</fullName>
    </submittedName>
</protein>
<organism evidence="1 2">
    <name type="scientific">Aurantimicrobium photophilum</name>
    <dbReference type="NCBI Taxonomy" id="1987356"/>
    <lineage>
        <taxon>Bacteria</taxon>
        <taxon>Bacillati</taxon>
        <taxon>Actinomycetota</taxon>
        <taxon>Actinomycetes</taxon>
        <taxon>Micrococcales</taxon>
        <taxon>Microbacteriaceae</taxon>
        <taxon>Aurantimicrobium</taxon>
    </lineage>
</organism>
<accession>A0A2Z3S0K9</accession>
<evidence type="ECO:0000313" key="1">
    <source>
        <dbReference type="EMBL" id="AWR21796.1"/>
    </source>
</evidence>
<name>A0A2Z3S0K9_9MICO</name>
<dbReference type="SUPFAM" id="SSF46689">
    <property type="entry name" value="Homeodomain-like"/>
    <property type="match status" value="1"/>
</dbReference>